<sequence length="213" mass="24101">MSGVRSIFGNVIAISEHLVWIDCEMTGLDPEKDCLVEISVVITDSDLEVVDEGIDLVIKPREDSLANMNDFVREMHTTSGLINEFATGLDLAEAEKQVLDYIKQYIPEARQAPLAGNSIGTDRMFINRYMPALDQHLHYRNIDVSSIKELSRRWYPRVYFQLPKKDGGHRALADIRESIQELRYYRETVFVELPGPSSAEAQIAAEKVSAKLS</sequence>
<keyword evidence="2" id="KW-0540">Nuclease</keyword>
<dbReference type="CDD" id="cd06135">
    <property type="entry name" value="Orn"/>
    <property type="match status" value="1"/>
</dbReference>
<feature type="domain" description="Exonuclease" evidence="5">
    <location>
        <begin position="17"/>
        <end position="191"/>
    </location>
</feature>
<dbReference type="AlphaFoldDB" id="A0A6J7K1V1"/>
<dbReference type="Pfam" id="PF00929">
    <property type="entry name" value="RNase_T"/>
    <property type="match status" value="1"/>
</dbReference>
<evidence type="ECO:0000259" key="5">
    <source>
        <dbReference type="SMART" id="SM00479"/>
    </source>
</evidence>
<dbReference type="PANTHER" id="PTHR11046:SF0">
    <property type="entry name" value="OLIGORIBONUCLEASE, MITOCHONDRIAL"/>
    <property type="match status" value="1"/>
</dbReference>
<dbReference type="EMBL" id="CAFBNO010000007">
    <property type="protein sequence ID" value="CAB4949868.1"/>
    <property type="molecule type" value="Genomic_DNA"/>
</dbReference>
<dbReference type="InterPro" id="IPR036397">
    <property type="entry name" value="RNaseH_sf"/>
</dbReference>
<organism evidence="6">
    <name type="scientific">freshwater metagenome</name>
    <dbReference type="NCBI Taxonomy" id="449393"/>
    <lineage>
        <taxon>unclassified sequences</taxon>
        <taxon>metagenomes</taxon>
        <taxon>ecological metagenomes</taxon>
    </lineage>
</organism>
<comment type="similarity">
    <text evidence="1">Belongs to the oligoribonuclease family.</text>
</comment>
<dbReference type="SUPFAM" id="SSF53098">
    <property type="entry name" value="Ribonuclease H-like"/>
    <property type="match status" value="1"/>
</dbReference>
<keyword evidence="4" id="KW-0269">Exonuclease</keyword>
<dbReference type="InterPro" id="IPR022894">
    <property type="entry name" value="Oligoribonuclease"/>
</dbReference>
<evidence type="ECO:0000313" key="6">
    <source>
        <dbReference type="EMBL" id="CAB4949868.1"/>
    </source>
</evidence>
<evidence type="ECO:0000256" key="4">
    <source>
        <dbReference type="ARBA" id="ARBA00022839"/>
    </source>
</evidence>
<evidence type="ECO:0000256" key="3">
    <source>
        <dbReference type="ARBA" id="ARBA00022801"/>
    </source>
</evidence>
<protein>
    <submittedName>
        <fullName evidence="6">Unannotated protein</fullName>
    </submittedName>
</protein>
<keyword evidence="3" id="KW-0378">Hydrolase</keyword>
<name>A0A6J7K1V1_9ZZZZ</name>
<proteinExistence type="inferred from homology"/>
<dbReference type="InterPro" id="IPR012337">
    <property type="entry name" value="RNaseH-like_sf"/>
</dbReference>
<dbReference type="HAMAP" id="MF_00045">
    <property type="entry name" value="Oligoribonuclease"/>
    <property type="match status" value="1"/>
</dbReference>
<dbReference type="NCBIfam" id="NF003765">
    <property type="entry name" value="PRK05359.1"/>
    <property type="match status" value="1"/>
</dbReference>
<accession>A0A6J7K1V1</accession>
<dbReference type="GO" id="GO:0003676">
    <property type="term" value="F:nucleic acid binding"/>
    <property type="evidence" value="ECO:0007669"/>
    <property type="project" value="InterPro"/>
</dbReference>
<dbReference type="InterPro" id="IPR013520">
    <property type="entry name" value="Ribonucl_H"/>
</dbReference>
<dbReference type="Gene3D" id="3.30.420.10">
    <property type="entry name" value="Ribonuclease H-like superfamily/Ribonuclease H"/>
    <property type="match status" value="1"/>
</dbReference>
<dbReference type="GO" id="GO:0000175">
    <property type="term" value="F:3'-5'-RNA exonuclease activity"/>
    <property type="evidence" value="ECO:0007669"/>
    <property type="project" value="InterPro"/>
</dbReference>
<dbReference type="PANTHER" id="PTHR11046">
    <property type="entry name" value="OLIGORIBONUCLEASE, MITOCHONDRIAL"/>
    <property type="match status" value="1"/>
</dbReference>
<gene>
    <name evidence="6" type="ORF">UFOPK3837_00356</name>
</gene>
<dbReference type="SMART" id="SM00479">
    <property type="entry name" value="EXOIII"/>
    <property type="match status" value="1"/>
</dbReference>
<evidence type="ECO:0000256" key="2">
    <source>
        <dbReference type="ARBA" id="ARBA00022722"/>
    </source>
</evidence>
<reference evidence="6" key="1">
    <citation type="submission" date="2020-05" db="EMBL/GenBank/DDBJ databases">
        <authorList>
            <person name="Chiriac C."/>
            <person name="Salcher M."/>
            <person name="Ghai R."/>
            <person name="Kavagutti S V."/>
        </authorList>
    </citation>
    <scope>NUCLEOTIDE SEQUENCE</scope>
</reference>
<evidence type="ECO:0000256" key="1">
    <source>
        <dbReference type="ARBA" id="ARBA00009921"/>
    </source>
</evidence>
<dbReference type="FunFam" id="3.30.420.10:FF:000003">
    <property type="entry name" value="Oligoribonuclease"/>
    <property type="match status" value="1"/>
</dbReference>